<dbReference type="HOGENOM" id="CLU_000604_27_3_1"/>
<name>A0A0C3CLK8_HEBCY</name>
<organism evidence="13 14">
    <name type="scientific">Hebeloma cylindrosporum</name>
    <dbReference type="NCBI Taxonomy" id="76867"/>
    <lineage>
        <taxon>Eukaryota</taxon>
        <taxon>Fungi</taxon>
        <taxon>Dikarya</taxon>
        <taxon>Basidiomycota</taxon>
        <taxon>Agaricomycotina</taxon>
        <taxon>Agaricomycetes</taxon>
        <taxon>Agaricomycetidae</taxon>
        <taxon>Agaricales</taxon>
        <taxon>Agaricineae</taxon>
        <taxon>Hymenogastraceae</taxon>
        <taxon>Hebeloma</taxon>
    </lineage>
</organism>
<dbReference type="CDD" id="cd18579">
    <property type="entry name" value="ABC_6TM_ABCC_D1"/>
    <property type="match status" value="1"/>
</dbReference>
<dbReference type="PANTHER" id="PTHR24223">
    <property type="entry name" value="ATP-BINDING CASSETTE SUB-FAMILY C"/>
    <property type="match status" value="1"/>
</dbReference>
<feature type="domain" description="ABC transmembrane type-1" evidence="12">
    <location>
        <begin position="263"/>
        <end position="553"/>
    </location>
</feature>
<feature type="transmembrane region" description="Helical" evidence="10">
    <location>
        <begin position="63"/>
        <end position="85"/>
    </location>
</feature>
<keyword evidence="14" id="KW-1185">Reference proteome</keyword>
<accession>A0A0C3CLK8</accession>
<feature type="transmembrane region" description="Helical" evidence="10">
    <location>
        <begin position="945"/>
        <end position="972"/>
    </location>
</feature>
<feature type="transmembrane region" description="Helical" evidence="10">
    <location>
        <begin position="122"/>
        <end position="141"/>
    </location>
</feature>
<keyword evidence="2" id="KW-0813">Transport</keyword>
<evidence type="ECO:0000256" key="1">
    <source>
        <dbReference type="ARBA" id="ARBA00004128"/>
    </source>
</evidence>
<feature type="transmembrane region" description="Helical" evidence="10">
    <location>
        <begin position="91"/>
        <end position="115"/>
    </location>
</feature>
<dbReference type="CDD" id="cd18603">
    <property type="entry name" value="ABC_6TM_MRP1_2_3_6_D2_like"/>
    <property type="match status" value="1"/>
</dbReference>
<dbReference type="CDD" id="cd03250">
    <property type="entry name" value="ABCC_MRP_domain1"/>
    <property type="match status" value="1"/>
</dbReference>
<feature type="transmembrane region" description="Helical" evidence="10">
    <location>
        <begin position="493"/>
        <end position="514"/>
    </location>
</feature>
<dbReference type="FunFam" id="3.40.50.300:FF:000997">
    <property type="entry name" value="Multidrug resistance-associated protein 1"/>
    <property type="match status" value="1"/>
</dbReference>
<dbReference type="SMART" id="SM00382">
    <property type="entry name" value="AAA"/>
    <property type="match status" value="2"/>
</dbReference>
<keyword evidence="7" id="KW-0067">ATP-binding</keyword>
<feature type="transmembrane region" description="Helical" evidence="10">
    <location>
        <begin position="382"/>
        <end position="403"/>
    </location>
</feature>
<evidence type="ECO:0000256" key="8">
    <source>
        <dbReference type="ARBA" id="ARBA00022989"/>
    </source>
</evidence>
<dbReference type="Pfam" id="PF00005">
    <property type="entry name" value="ABC_tran"/>
    <property type="match status" value="2"/>
</dbReference>
<sequence>MATCHDIEGWRAVSRLRDFDLTPCFEEGILISALLSAITLLSLVTTCLIFLRDPLERSRKSHLLLKAKLVILTLSIAASVANVVLIVTSKIAVPVLQAYILEPLALISILVFTYYNHTRTRTASALLLVFWPLLVAATLIWTRTIVTRDGRSVTQVLALRWTAVGLGFLSYILECLGSEPDPQPSDKAMKENPILTANLYSIWTFGWMTPLMKQGASKFITEEDLFPLKSSDESVNLGYKLKEAMEKHTLWKALFIAYEGPYATAAALKVLQDLLAFLQPQLLRLLLSYISIYQSTRFLPDNKPSDLEGFAIALIMFIASVIQTICLNQYFQRTFETGMRVRAGLVTAIYQKALVLSNDERTRGSGDIVNLMSVDATRLQDLCTYGLIAISGPLQITLAFISLYDLLGWAAFVGVAIMVFSIPLNTLIARILKRMQEQQMKNRDKRTRLMSELLANIKSIKLYAWEYSFIRKISEVRNNQELKMLRKIGIATSWNMALWSGIPLLVAFSSFATAALTSSKPLTSDIIFPAISLFMLLQFPLAMFSQVTSNIIEAIVSVQRLSSFLTADELQGDARKLIEKPNLRIGDEVLSIKDADFSWSKTNTEPTLEGINLTVLKGELVGILGRVGAGKSSLLSAVIGEMNRQEGEVVLRGSIAYAPQNPWIMSATVRENIIFFHEYEETFYNLVIEGCALGKDLALLPNGDLTELSGGQRARIALARAVYARADLVLLDDCLAAVDSHVARHVFDHVIGPNGLLSTKARILVTNSISFIHQFDSLVFIRRGIVLEKGSYRSLVANPNSEILKLVKGHGTGSDTSGSSTPFLASGSVTPVDENEDAFLKVEDQITALSEKFRDRESFHKARVVPAVSTHLPSKGLSKEHQEQGRVKIDVYKRYIQATSKAGFAFFLFATIAQQAASVMATLTLRYWGEHNRENGSNSGMFQYLLVYGLFSLSSSLLGAISAITMWVYCALRSAKRLHDSMLESLMRAPLSFFELTPTGRILNLFSRDTYVVDQILARVIQGLCRTLAVCLFIILVIGVSFPLFLLALFPLGWFYLRVMKYYLATSRELKRIDAVTRSPIFAWFSESLAGLSTIRAFHHQSLFISINQRRIDHNQICYLPSISVNRWLAVRLEFVGAMIILTVASLAMSALITTGVDAGLVGLVLSYALNTTSSLNWVVRSASEVEQNIVSVERVLHQTEVAPEAPLEVPETKPADTWPSEGAIEFKDYSTRYRPGLDLVLKDISLKINAREKIGVCGRTGAGKSSLLLALFRIIEPAAGTIFIDDVDISSIGLYDLRSALSIVPQSPDLFEGTLRENIDPVGQHPDADIWTALEQAHLKEYVESLSEKLDAPVREGGSSLSAGQRQLLCFARALLRKSKILVLDEATSAVDLDTDKAIQEIIHGPAFANITMITIAHRLNTILDSDRVIVMDAGNVAEFDSPANLLKNTTSIFYSLTKEAGLVQ</sequence>
<reference evidence="14" key="2">
    <citation type="submission" date="2015-01" db="EMBL/GenBank/DDBJ databases">
        <title>Evolutionary Origins and Diversification of the Mycorrhizal Mutualists.</title>
        <authorList>
            <consortium name="DOE Joint Genome Institute"/>
            <consortium name="Mycorrhizal Genomics Consortium"/>
            <person name="Kohler A."/>
            <person name="Kuo A."/>
            <person name="Nagy L.G."/>
            <person name="Floudas D."/>
            <person name="Copeland A."/>
            <person name="Barry K.W."/>
            <person name="Cichocki N."/>
            <person name="Veneault-Fourrey C."/>
            <person name="LaButti K."/>
            <person name="Lindquist E.A."/>
            <person name="Lipzen A."/>
            <person name="Lundell T."/>
            <person name="Morin E."/>
            <person name="Murat C."/>
            <person name="Riley R."/>
            <person name="Ohm R."/>
            <person name="Sun H."/>
            <person name="Tunlid A."/>
            <person name="Henrissat B."/>
            <person name="Grigoriev I.V."/>
            <person name="Hibbett D.S."/>
            <person name="Martin F."/>
        </authorList>
    </citation>
    <scope>NUCLEOTIDE SEQUENCE [LARGE SCALE GENOMIC DNA]</scope>
    <source>
        <strain evidence="14">h7</strain>
    </source>
</reference>
<evidence type="ECO:0000256" key="10">
    <source>
        <dbReference type="SAM" id="Phobius"/>
    </source>
</evidence>
<feature type="transmembrane region" description="Helical" evidence="10">
    <location>
        <begin position="902"/>
        <end position="925"/>
    </location>
</feature>
<evidence type="ECO:0000256" key="5">
    <source>
        <dbReference type="ARBA" id="ARBA00022737"/>
    </source>
</evidence>
<evidence type="ECO:0008006" key="15">
    <source>
        <dbReference type="Google" id="ProtNLM"/>
    </source>
</evidence>
<evidence type="ECO:0000256" key="4">
    <source>
        <dbReference type="ARBA" id="ARBA00022692"/>
    </source>
</evidence>
<evidence type="ECO:0000256" key="3">
    <source>
        <dbReference type="ARBA" id="ARBA00022554"/>
    </source>
</evidence>
<dbReference type="InterPro" id="IPR003593">
    <property type="entry name" value="AAA+_ATPase"/>
</dbReference>
<dbReference type="PROSITE" id="PS50929">
    <property type="entry name" value="ABC_TM1F"/>
    <property type="match status" value="2"/>
</dbReference>
<dbReference type="InterPro" id="IPR044746">
    <property type="entry name" value="ABCC_6TM_D1"/>
</dbReference>
<evidence type="ECO:0000259" key="11">
    <source>
        <dbReference type="PROSITE" id="PS50893"/>
    </source>
</evidence>
<dbReference type="PANTHER" id="PTHR24223:SF443">
    <property type="entry name" value="MULTIDRUG-RESISTANCE LIKE PROTEIN 1, ISOFORM I"/>
    <property type="match status" value="1"/>
</dbReference>
<proteinExistence type="predicted"/>
<feature type="transmembrane region" description="Helical" evidence="10">
    <location>
        <begin position="310"/>
        <end position="331"/>
    </location>
</feature>
<feature type="domain" description="ABC transmembrane type-1" evidence="12">
    <location>
        <begin position="905"/>
        <end position="1188"/>
    </location>
</feature>
<dbReference type="FunFam" id="1.20.1560.10:FF:000020">
    <property type="entry name" value="ABC metal ion transporter"/>
    <property type="match status" value="1"/>
</dbReference>
<dbReference type="GO" id="GO:0000329">
    <property type="term" value="C:fungal-type vacuole membrane"/>
    <property type="evidence" value="ECO:0007669"/>
    <property type="project" value="UniProtKB-ARBA"/>
</dbReference>
<feature type="domain" description="ABC transporter" evidence="11">
    <location>
        <begin position="1225"/>
        <end position="1460"/>
    </location>
</feature>
<dbReference type="InterPro" id="IPR050173">
    <property type="entry name" value="ABC_transporter_C-like"/>
</dbReference>
<feature type="domain" description="ABC transporter" evidence="11">
    <location>
        <begin position="592"/>
        <end position="808"/>
    </location>
</feature>
<dbReference type="Gene3D" id="3.40.50.300">
    <property type="entry name" value="P-loop containing nucleotide triphosphate hydrolases"/>
    <property type="match status" value="2"/>
</dbReference>
<dbReference type="InterPro" id="IPR003439">
    <property type="entry name" value="ABC_transporter-like_ATP-bd"/>
</dbReference>
<keyword evidence="9 10" id="KW-0472">Membrane</keyword>
<dbReference type="CDD" id="cd03244">
    <property type="entry name" value="ABCC_MRP_domain2"/>
    <property type="match status" value="1"/>
</dbReference>
<dbReference type="InterPro" id="IPR017871">
    <property type="entry name" value="ABC_transporter-like_CS"/>
</dbReference>
<evidence type="ECO:0000256" key="2">
    <source>
        <dbReference type="ARBA" id="ARBA00022448"/>
    </source>
</evidence>
<gene>
    <name evidence="13" type="ORF">M413DRAFT_17856</name>
</gene>
<dbReference type="GO" id="GO:0016887">
    <property type="term" value="F:ATP hydrolysis activity"/>
    <property type="evidence" value="ECO:0007669"/>
    <property type="project" value="InterPro"/>
</dbReference>
<dbReference type="FunFam" id="1.20.1560.10:FF:000010">
    <property type="entry name" value="Multidrug resistance-associated ABC transporter"/>
    <property type="match status" value="1"/>
</dbReference>
<dbReference type="Gene3D" id="1.20.1560.10">
    <property type="entry name" value="ABC transporter type 1, transmembrane domain"/>
    <property type="match status" value="2"/>
</dbReference>
<evidence type="ECO:0000256" key="7">
    <source>
        <dbReference type="ARBA" id="ARBA00022840"/>
    </source>
</evidence>
<dbReference type="GO" id="GO:0140359">
    <property type="term" value="F:ABC-type transporter activity"/>
    <property type="evidence" value="ECO:0007669"/>
    <property type="project" value="InterPro"/>
</dbReference>
<dbReference type="Pfam" id="PF00664">
    <property type="entry name" value="ABC_membrane"/>
    <property type="match status" value="2"/>
</dbReference>
<dbReference type="Pfam" id="PF24357">
    <property type="entry name" value="TMD0_ABC"/>
    <property type="match status" value="1"/>
</dbReference>
<dbReference type="OrthoDB" id="6500128at2759"/>
<feature type="transmembrane region" description="Helical" evidence="10">
    <location>
        <begin position="409"/>
        <end position="432"/>
    </location>
</feature>
<feature type="transmembrane region" description="Helical" evidence="10">
    <location>
        <begin position="194"/>
        <end position="212"/>
    </location>
</feature>
<dbReference type="STRING" id="686832.A0A0C3CLK8"/>
<dbReference type="InterPro" id="IPR011527">
    <property type="entry name" value="ABC1_TM_dom"/>
</dbReference>
<dbReference type="Proteomes" id="UP000053424">
    <property type="component" value="Unassembled WGS sequence"/>
</dbReference>
<evidence type="ECO:0000259" key="12">
    <source>
        <dbReference type="PROSITE" id="PS50929"/>
    </source>
</evidence>
<dbReference type="PROSITE" id="PS00211">
    <property type="entry name" value="ABC_TRANSPORTER_1"/>
    <property type="match status" value="2"/>
</dbReference>
<dbReference type="SUPFAM" id="SSF52540">
    <property type="entry name" value="P-loop containing nucleoside triphosphate hydrolases"/>
    <property type="match status" value="2"/>
</dbReference>
<dbReference type="EMBL" id="KN831773">
    <property type="protein sequence ID" value="KIM45004.1"/>
    <property type="molecule type" value="Genomic_DNA"/>
</dbReference>
<dbReference type="InterPro" id="IPR056227">
    <property type="entry name" value="TMD0_ABC"/>
</dbReference>
<keyword evidence="4 10" id="KW-0812">Transmembrane</keyword>
<feature type="transmembrane region" description="Helical" evidence="10">
    <location>
        <begin position="1028"/>
        <end position="1057"/>
    </location>
</feature>
<feature type="transmembrane region" description="Helical" evidence="10">
    <location>
        <begin position="526"/>
        <end position="544"/>
    </location>
</feature>
<evidence type="ECO:0000256" key="6">
    <source>
        <dbReference type="ARBA" id="ARBA00022741"/>
    </source>
</evidence>
<keyword evidence="5" id="KW-0677">Repeat</keyword>
<keyword evidence="8 10" id="KW-1133">Transmembrane helix</keyword>
<feature type="transmembrane region" description="Helical" evidence="10">
    <location>
        <begin position="29"/>
        <end position="51"/>
    </location>
</feature>
<dbReference type="PROSITE" id="PS50893">
    <property type="entry name" value="ABC_TRANSPORTER_2"/>
    <property type="match status" value="2"/>
</dbReference>
<evidence type="ECO:0000256" key="9">
    <source>
        <dbReference type="ARBA" id="ARBA00023136"/>
    </source>
</evidence>
<dbReference type="FunFam" id="3.40.50.300:FF:000565">
    <property type="entry name" value="ABC bile acid transporter"/>
    <property type="match status" value="1"/>
</dbReference>
<keyword evidence="3" id="KW-0926">Vacuole</keyword>
<comment type="subcellular location">
    <subcellularLocation>
        <location evidence="1">Vacuole membrane</location>
        <topology evidence="1">Multi-pass membrane protein</topology>
    </subcellularLocation>
</comment>
<dbReference type="InterPro" id="IPR027417">
    <property type="entry name" value="P-loop_NTPase"/>
</dbReference>
<feature type="transmembrane region" description="Helical" evidence="10">
    <location>
        <begin position="153"/>
        <end position="173"/>
    </location>
</feature>
<evidence type="ECO:0000313" key="14">
    <source>
        <dbReference type="Proteomes" id="UP000053424"/>
    </source>
</evidence>
<evidence type="ECO:0000313" key="13">
    <source>
        <dbReference type="EMBL" id="KIM45004.1"/>
    </source>
</evidence>
<dbReference type="SUPFAM" id="SSF90123">
    <property type="entry name" value="ABC transporter transmembrane region"/>
    <property type="match status" value="2"/>
</dbReference>
<dbReference type="InterPro" id="IPR036640">
    <property type="entry name" value="ABC1_TM_sf"/>
</dbReference>
<keyword evidence="6" id="KW-0547">Nucleotide-binding</keyword>
<reference evidence="13 14" key="1">
    <citation type="submission" date="2014-04" db="EMBL/GenBank/DDBJ databases">
        <authorList>
            <consortium name="DOE Joint Genome Institute"/>
            <person name="Kuo A."/>
            <person name="Gay G."/>
            <person name="Dore J."/>
            <person name="Kohler A."/>
            <person name="Nagy L.G."/>
            <person name="Floudas D."/>
            <person name="Copeland A."/>
            <person name="Barry K.W."/>
            <person name="Cichocki N."/>
            <person name="Veneault-Fourrey C."/>
            <person name="LaButti K."/>
            <person name="Lindquist E.A."/>
            <person name="Lipzen A."/>
            <person name="Lundell T."/>
            <person name="Morin E."/>
            <person name="Murat C."/>
            <person name="Sun H."/>
            <person name="Tunlid A."/>
            <person name="Henrissat B."/>
            <person name="Grigoriev I.V."/>
            <person name="Hibbett D.S."/>
            <person name="Martin F."/>
            <person name="Nordberg H.P."/>
            <person name="Cantor M.N."/>
            <person name="Hua S.X."/>
        </authorList>
    </citation>
    <scope>NUCLEOTIDE SEQUENCE [LARGE SCALE GENOMIC DNA]</scope>
    <source>
        <strain evidence="14">h7</strain>
    </source>
</reference>
<dbReference type="GO" id="GO:0005524">
    <property type="term" value="F:ATP binding"/>
    <property type="evidence" value="ECO:0007669"/>
    <property type="project" value="UniProtKB-KW"/>
</dbReference>
<protein>
    <recommendedName>
        <fullName evidence="15">Metal resistance protein YCF1</fullName>
    </recommendedName>
</protein>